<dbReference type="Proteomes" id="UP000203464">
    <property type="component" value="Unassembled WGS sequence"/>
</dbReference>
<dbReference type="Pfam" id="PF02622">
    <property type="entry name" value="DUF179"/>
    <property type="match status" value="1"/>
</dbReference>
<dbReference type="SUPFAM" id="SSF143456">
    <property type="entry name" value="VC0467-like"/>
    <property type="match status" value="1"/>
</dbReference>
<name>A0A238KIV9_9RHOB</name>
<dbReference type="OrthoDB" id="9807486at2"/>
<dbReference type="HAMAP" id="MF_00758">
    <property type="entry name" value="UPF0301"/>
    <property type="match status" value="1"/>
</dbReference>
<comment type="similarity">
    <text evidence="1 2">Belongs to the UPF0301 (AlgH) family.</text>
</comment>
<dbReference type="PANTHER" id="PTHR30327">
    <property type="entry name" value="UNCHARACTERIZED PROTEIN YQGE"/>
    <property type="match status" value="1"/>
</dbReference>
<dbReference type="EMBL" id="FXYD01000004">
    <property type="protein sequence ID" value="SMX42799.1"/>
    <property type="molecule type" value="Genomic_DNA"/>
</dbReference>
<protein>
    <recommendedName>
        <fullName evidence="2">UPF0301 protein OCA8868_02845</fullName>
    </recommendedName>
</protein>
<evidence type="ECO:0000256" key="2">
    <source>
        <dbReference type="HAMAP-Rule" id="MF_00758"/>
    </source>
</evidence>
<dbReference type="GO" id="GO:0005829">
    <property type="term" value="C:cytosol"/>
    <property type="evidence" value="ECO:0007669"/>
    <property type="project" value="TreeGrafter"/>
</dbReference>
<sequence>MTDITDLTGKLLIAMPDMGDPRFDHAVIYICAHSSEGSMGLIINKPATGVRFSELLEQLSIDDGELTVDVRIHYGGPVETGRGFVLHTSDYASGAGTMEVADGVAMTATLDILEDIATGSGPNRSMLGLGYAGWGPGQLEGELVNNGWLVSDANEDILFGRAAEHKWSAALKILGVDPLMLSASGGSA</sequence>
<evidence type="ECO:0000256" key="1">
    <source>
        <dbReference type="ARBA" id="ARBA00009600"/>
    </source>
</evidence>
<dbReference type="InterPro" id="IPR003774">
    <property type="entry name" value="AlgH-like"/>
</dbReference>
<evidence type="ECO:0000313" key="4">
    <source>
        <dbReference type="Proteomes" id="UP000203464"/>
    </source>
</evidence>
<gene>
    <name evidence="3" type="ORF">OCA8868_02845</name>
</gene>
<dbReference type="Gene3D" id="3.40.1740.10">
    <property type="entry name" value="VC0467-like"/>
    <property type="match status" value="1"/>
</dbReference>
<proteinExistence type="inferred from homology"/>
<evidence type="ECO:0000313" key="3">
    <source>
        <dbReference type="EMBL" id="SMX42799.1"/>
    </source>
</evidence>
<accession>A0A238KIV9</accession>
<reference evidence="4" key="1">
    <citation type="submission" date="2017-05" db="EMBL/GenBank/DDBJ databases">
        <authorList>
            <person name="Rodrigo-Torres L."/>
            <person name="Arahal R. D."/>
            <person name="Lucena T."/>
        </authorList>
    </citation>
    <scope>NUCLEOTIDE SEQUENCE [LARGE SCALE GENOMIC DNA]</scope>
    <source>
        <strain evidence="4">CECT 8868</strain>
    </source>
</reference>
<keyword evidence="4" id="KW-1185">Reference proteome</keyword>
<dbReference type="NCBIfam" id="NF001268">
    <property type="entry name" value="PRK00228.1-4"/>
    <property type="match status" value="1"/>
</dbReference>
<dbReference type="PANTHER" id="PTHR30327:SF1">
    <property type="entry name" value="UPF0301 PROTEIN YQGE"/>
    <property type="match status" value="1"/>
</dbReference>
<organism evidence="3 4">
    <name type="scientific">Octadecabacter ascidiaceicola</name>
    <dbReference type="NCBI Taxonomy" id="1655543"/>
    <lineage>
        <taxon>Bacteria</taxon>
        <taxon>Pseudomonadati</taxon>
        <taxon>Pseudomonadota</taxon>
        <taxon>Alphaproteobacteria</taxon>
        <taxon>Rhodobacterales</taxon>
        <taxon>Roseobacteraceae</taxon>
        <taxon>Octadecabacter</taxon>
    </lineage>
</organism>
<dbReference type="AlphaFoldDB" id="A0A238KIV9"/>
<dbReference type="RefSeq" id="WP_093997180.1">
    <property type="nucleotide sequence ID" value="NZ_FXYD01000004.1"/>
</dbReference>